<dbReference type="RefSeq" id="WP_150270839.1">
    <property type="nucleotide sequence ID" value="NZ_CP029194.1"/>
</dbReference>
<accession>A0A5P2AWW6</accession>
<gene>
    <name evidence="2" type="ORF">DEJ46_28380</name>
</gene>
<dbReference type="EMBL" id="CP029194">
    <property type="protein sequence ID" value="QES22536.1"/>
    <property type="molecule type" value="Genomic_DNA"/>
</dbReference>
<dbReference type="OrthoDB" id="4337111at2"/>
<feature type="transmembrane region" description="Helical" evidence="1">
    <location>
        <begin position="68"/>
        <end position="87"/>
    </location>
</feature>
<proteinExistence type="predicted"/>
<protein>
    <recommendedName>
        <fullName evidence="4">DUF2568 domain-containing protein</fullName>
    </recommendedName>
</protein>
<dbReference type="InterPro" id="IPR021214">
    <property type="entry name" value="DUF2568"/>
</dbReference>
<feature type="transmembrane region" description="Helical" evidence="1">
    <location>
        <begin position="93"/>
        <end position="111"/>
    </location>
</feature>
<dbReference type="Proteomes" id="UP000324106">
    <property type="component" value="Chromosome"/>
</dbReference>
<feature type="transmembrane region" description="Helical" evidence="1">
    <location>
        <begin position="7"/>
        <end position="29"/>
    </location>
</feature>
<dbReference type="Pfam" id="PF10823">
    <property type="entry name" value="DUF2568"/>
    <property type="match status" value="1"/>
</dbReference>
<keyword evidence="1" id="KW-1133">Transmembrane helix</keyword>
<evidence type="ECO:0008006" key="4">
    <source>
        <dbReference type="Google" id="ProtNLM"/>
    </source>
</evidence>
<sequence length="117" mass="12444">MLSSLKAFNMLVMFLLELSVYAASIMWALSTTDKLWLKTLLAIGAPAALIAVWALFGSPKATYPVYGGGRVLLEVLWFGSGAAALAASGRQGWAAAFAGIFLVNAGLRFLWNQYPGA</sequence>
<reference evidence="2 3" key="1">
    <citation type="submission" date="2018-05" db="EMBL/GenBank/DDBJ databases">
        <title>Streptomyces venezuelae.</title>
        <authorList>
            <person name="Kim W."/>
            <person name="Lee N."/>
            <person name="Cho B.-K."/>
        </authorList>
    </citation>
    <scope>NUCLEOTIDE SEQUENCE [LARGE SCALE GENOMIC DNA]</scope>
    <source>
        <strain evidence="2 3">ATCC 15068</strain>
    </source>
</reference>
<name>A0A5P2AWW6_STRVZ</name>
<evidence type="ECO:0000313" key="2">
    <source>
        <dbReference type="EMBL" id="QES22536.1"/>
    </source>
</evidence>
<keyword evidence="1" id="KW-0812">Transmembrane</keyword>
<organism evidence="2 3">
    <name type="scientific">Streptomyces venezuelae</name>
    <dbReference type="NCBI Taxonomy" id="54571"/>
    <lineage>
        <taxon>Bacteria</taxon>
        <taxon>Bacillati</taxon>
        <taxon>Actinomycetota</taxon>
        <taxon>Actinomycetes</taxon>
        <taxon>Kitasatosporales</taxon>
        <taxon>Streptomycetaceae</taxon>
        <taxon>Streptomyces</taxon>
    </lineage>
</organism>
<dbReference type="AlphaFoldDB" id="A0A5P2AWW6"/>
<keyword evidence="1" id="KW-0472">Membrane</keyword>
<evidence type="ECO:0000313" key="3">
    <source>
        <dbReference type="Proteomes" id="UP000324106"/>
    </source>
</evidence>
<feature type="transmembrane region" description="Helical" evidence="1">
    <location>
        <begin position="35"/>
        <end position="56"/>
    </location>
</feature>
<evidence type="ECO:0000256" key="1">
    <source>
        <dbReference type="SAM" id="Phobius"/>
    </source>
</evidence>